<dbReference type="EMBL" id="JAAGAX010000014">
    <property type="protein sequence ID" value="KAF2293288.1"/>
    <property type="molecule type" value="Genomic_DNA"/>
</dbReference>
<organism evidence="1 2">
    <name type="scientific">Hevea brasiliensis</name>
    <name type="common">Para rubber tree</name>
    <name type="synonym">Siphonia brasiliensis</name>
    <dbReference type="NCBI Taxonomy" id="3981"/>
    <lineage>
        <taxon>Eukaryota</taxon>
        <taxon>Viridiplantae</taxon>
        <taxon>Streptophyta</taxon>
        <taxon>Embryophyta</taxon>
        <taxon>Tracheophyta</taxon>
        <taxon>Spermatophyta</taxon>
        <taxon>Magnoliopsida</taxon>
        <taxon>eudicotyledons</taxon>
        <taxon>Gunneridae</taxon>
        <taxon>Pentapetalae</taxon>
        <taxon>rosids</taxon>
        <taxon>fabids</taxon>
        <taxon>Malpighiales</taxon>
        <taxon>Euphorbiaceae</taxon>
        <taxon>Crotonoideae</taxon>
        <taxon>Micrandreae</taxon>
        <taxon>Hevea</taxon>
    </lineage>
</organism>
<protein>
    <submittedName>
        <fullName evidence="1">Uncharacterized protein</fullName>
    </submittedName>
</protein>
<accession>A0A6A6KZ78</accession>
<evidence type="ECO:0000313" key="1">
    <source>
        <dbReference type="EMBL" id="KAF2293288.1"/>
    </source>
</evidence>
<comment type="caution">
    <text evidence="1">The sequence shown here is derived from an EMBL/GenBank/DDBJ whole genome shotgun (WGS) entry which is preliminary data.</text>
</comment>
<dbReference type="Proteomes" id="UP000467840">
    <property type="component" value="Chromosome 13"/>
</dbReference>
<name>A0A6A6KZ78_HEVBR</name>
<gene>
    <name evidence="1" type="ORF">GH714_040663</name>
</gene>
<reference evidence="1 2" key="1">
    <citation type="journal article" date="2020" name="Mol. Plant">
        <title>The Chromosome-Based Rubber Tree Genome Provides New Insights into Spurge Genome Evolution and Rubber Biosynthesis.</title>
        <authorList>
            <person name="Liu J."/>
            <person name="Shi C."/>
            <person name="Shi C.C."/>
            <person name="Li W."/>
            <person name="Zhang Q.J."/>
            <person name="Zhang Y."/>
            <person name="Li K."/>
            <person name="Lu H.F."/>
            <person name="Shi C."/>
            <person name="Zhu S.T."/>
            <person name="Xiao Z.Y."/>
            <person name="Nan H."/>
            <person name="Yue Y."/>
            <person name="Zhu X.G."/>
            <person name="Wu Y."/>
            <person name="Hong X.N."/>
            <person name="Fan G.Y."/>
            <person name="Tong Y."/>
            <person name="Zhang D."/>
            <person name="Mao C.L."/>
            <person name="Liu Y.L."/>
            <person name="Hao S.J."/>
            <person name="Liu W.Q."/>
            <person name="Lv M.Q."/>
            <person name="Zhang H.B."/>
            <person name="Liu Y."/>
            <person name="Hu-Tang G.R."/>
            <person name="Wang J.P."/>
            <person name="Wang J.H."/>
            <person name="Sun Y.H."/>
            <person name="Ni S.B."/>
            <person name="Chen W.B."/>
            <person name="Zhang X.C."/>
            <person name="Jiao Y.N."/>
            <person name="Eichler E.E."/>
            <person name="Li G.H."/>
            <person name="Liu X."/>
            <person name="Gao L.Z."/>
        </authorList>
    </citation>
    <scope>NUCLEOTIDE SEQUENCE [LARGE SCALE GENOMIC DNA]</scope>
    <source>
        <strain evidence="2">cv. GT1</strain>
        <tissue evidence="1">Leaf</tissue>
    </source>
</reference>
<keyword evidence="2" id="KW-1185">Reference proteome</keyword>
<evidence type="ECO:0000313" key="2">
    <source>
        <dbReference type="Proteomes" id="UP000467840"/>
    </source>
</evidence>
<proteinExistence type="predicted"/>
<sequence length="222" mass="24712">MNRFKIEVEMCNMAQSKVVIPDVFVGQVLLVWESGHLIASHELAVFIIIWIRRPKSQLLIGSMVLSEGLKDVRNIGLTNSKFGLEMTYYSSSEHNFMKATHEGPVEILSNVNPNGNYEPIAQLISGHESIKHICSKEPMLAHGLDATCASLPPSFIALLFDSCPQAEEEPLKQPDSFYLNTQTSHMLQSDPHGTIVEEACRRAKISASQAKEAEYAEERGSR</sequence>
<dbReference type="AlphaFoldDB" id="A0A6A6KZ78"/>